<gene>
    <name evidence="1" type="ORF">PODLI_1B005993</name>
</gene>
<accession>A0AA35K3J0</accession>
<evidence type="ECO:0000313" key="2">
    <source>
        <dbReference type="Proteomes" id="UP001178461"/>
    </source>
</evidence>
<keyword evidence="2" id="KW-1185">Reference proteome</keyword>
<dbReference type="Proteomes" id="UP001178461">
    <property type="component" value="Chromosome 3"/>
</dbReference>
<name>A0AA35K3J0_9SAUR</name>
<dbReference type="EMBL" id="OX395128">
    <property type="protein sequence ID" value="CAI5770084.1"/>
    <property type="molecule type" value="Genomic_DNA"/>
</dbReference>
<sequence length="99" mass="11005">MSLQGKVCSLSVFGCKSLCCPGQDKATKKFNKVHRKWRKCIVKRVWASSTITYGEAQCVRLVCLDVGLSKLSPPSLCQINEKNSTVKLSGHFKKTVLFP</sequence>
<reference evidence="1" key="1">
    <citation type="submission" date="2022-12" db="EMBL/GenBank/DDBJ databases">
        <authorList>
            <person name="Alioto T."/>
            <person name="Alioto T."/>
            <person name="Gomez Garrido J."/>
        </authorList>
    </citation>
    <scope>NUCLEOTIDE SEQUENCE</scope>
</reference>
<dbReference type="AlphaFoldDB" id="A0AA35K3J0"/>
<protein>
    <submittedName>
        <fullName evidence="1">Uncharacterized protein</fullName>
    </submittedName>
</protein>
<proteinExistence type="predicted"/>
<evidence type="ECO:0000313" key="1">
    <source>
        <dbReference type="EMBL" id="CAI5770084.1"/>
    </source>
</evidence>
<organism evidence="1 2">
    <name type="scientific">Podarcis lilfordi</name>
    <name type="common">Lilford's wall lizard</name>
    <dbReference type="NCBI Taxonomy" id="74358"/>
    <lineage>
        <taxon>Eukaryota</taxon>
        <taxon>Metazoa</taxon>
        <taxon>Chordata</taxon>
        <taxon>Craniata</taxon>
        <taxon>Vertebrata</taxon>
        <taxon>Euteleostomi</taxon>
        <taxon>Lepidosauria</taxon>
        <taxon>Squamata</taxon>
        <taxon>Bifurcata</taxon>
        <taxon>Unidentata</taxon>
        <taxon>Episquamata</taxon>
        <taxon>Laterata</taxon>
        <taxon>Lacertibaenia</taxon>
        <taxon>Lacertidae</taxon>
        <taxon>Podarcis</taxon>
    </lineage>
</organism>